<protein>
    <submittedName>
        <fullName evidence="2">Uncharacterized protein</fullName>
    </submittedName>
</protein>
<organism evidence="2 3">
    <name type="scientific">Nonomuraea jabiensis</name>
    <dbReference type="NCBI Taxonomy" id="882448"/>
    <lineage>
        <taxon>Bacteria</taxon>
        <taxon>Bacillati</taxon>
        <taxon>Actinomycetota</taxon>
        <taxon>Actinomycetes</taxon>
        <taxon>Streptosporangiales</taxon>
        <taxon>Streptosporangiaceae</taxon>
        <taxon>Nonomuraea</taxon>
    </lineage>
</organism>
<name>A0A7W9GDA0_9ACTN</name>
<gene>
    <name evidence="2" type="ORF">HD596_008398</name>
</gene>
<feature type="transmembrane region" description="Helical" evidence="1">
    <location>
        <begin position="127"/>
        <end position="148"/>
    </location>
</feature>
<sequence length="219" mass="23574">MDLLRRVGAHVVETALPVIGFTVAYAITRQIAPSLVAALAAAAAVALFRVRQARKPWAALAGFGVSAGAAALVTASGNAADFFLPLLVMRGALAVATPVLLLLRLPPFGLAYGVLTRQKPAWRRCPIQLRAFTIVNLIWFLVDATLTANQIRLYLDDQAVVMGVVKILIEAPAYLLSAVVLWRLYHRLTARPCRGPACPFHALSATLPARRPDRPAPSR</sequence>
<accession>A0A7W9GDA0</accession>
<evidence type="ECO:0000313" key="3">
    <source>
        <dbReference type="Proteomes" id="UP000579153"/>
    </source>
</evidence>
<keyword evidence="3" id="KW-1185">Reference proteome</keyword>
<proteinExistence type="predicted"/>
<dbReference type="AlphaFoldDB" id="A0A7W9GDA0"/>
<dbReference type="InterPro" id="IPR016566">
    <property type="entry name" value="UCP010219"/>
</dbReference>
<keyword evidence="1" id="KW-1133">Transmembrane helix</keyword>
<feature type="transmembrane region" description="Helical" evidence="1">
    <location>
        <begin position="7"/>
        <end position="25"/>
    </location>
</feature>
<keyword evidence="1" id="KW-0472">Membrane</keyword>
<dbReference type="EMBL" id="JACHMB010000001">
    <property type="protein sequence ID" value="MBB5781642.1"/>
    <property type="molecule type" value="Genomic_DNA"/>
</dbReference>
<evidence type="ECO:0000313" key="2">
    <source>
        <dbReference type="EMBL" id="MBB5781642.1"/>
    </source>
</evidence>
<feature type="transmembrane region" description="Helical" evidence="1">
    <location>
        <begin position="57"/>
        <end position="80"/>
    </location>
</feature>
<dbReference type="Pfam" id="PF11361">
    <property type="entry name" value="DUF3159"/>
    <property type="match status" value="1"/>
</dbReference>
<feature type="transmembrane region" description="Helical" evidence="1">
    <location>
        <begin position="31"/>
        <end position="50"/>
    </location>
</feature>
<dbReference type="RefSeq" id="WP_185074899.1">
    <property type="nucleotide sequence ID" value="NZ_JACHMB010000001.1"/>
</dbReference>
<keyword evidence="1" id="KW-0812">Transmembrane</keyword>
<reference evidence="2 3" key="1">
    <citation type="submission" date="2020-08" db="EMBL/GenBank/DDBJ databases">
        <title>Sequencing the genomes of 1000 actinobacteria strains.</title>
        <authorList>
            <person name="Klenk H.-P."/>
        </authorList>
    </citation>
    <scope>NUCLEOTIDE SEQUENCE [LARGE SCALE GENOMIC DNA]</scope>
    <source>
        <strain evidence="2 3">DSM 45507</strain>
    </source>
</reference>
<evidence type="ECO:0000256" key="1">
    <source>
        <dbReference type="SAM" id="Phobius"/>
    </source>
</evidence>
<feature type="transmembrane region" description="Helical" evidence="1">
    <location>
        <begin position="160"/>
        <end position="185"/>
    </location>
</feature>
<feature type="transmembrane region" description="Helical" evidence="1">
    <location>
        <begin position="92"/>
        <end position="115"/>
    </location>
</feature>
<dbReference type="Proteomes" id="UP000579153">
    <property type="component" value="Unassembled WGS sequence"/>
</dbReference>
<comment type="caution">
    <text evidence="2">The sequence shown here is derived from an EMBL/GenBank/DDBJ whole genome shotgun (WGS) entry which is preliminary data.</text>
</comment>